<evidence type="ECO:0000256" key="3">
    <source>
        <dbReference type="ARBA" id="ARBA00022692"/>
    </source>
</evidence>
<evidence type="ECO:0000256" key="4">
    <source>
        <dbReference type="ARBA" id="ARBA00022989"/>
    </source>
</evidence>
<evidence type="ECO:0000256" key="2">
    <source>
        <dbReference type="ARBA" id="ARBA00005982"/>
    </source>
</evidence>
<dbReference type="InterPro" id="IPR036259">
    <property type="entry name" value="MFS_trans_sf"/>
</dbReference>
<dbReference type="EMBL" id="JABFUD020000019">
    <property type="protein sequence ID" value="KAI5065443.1"/>
    <property type="molecule type" value="Genomic_DNA"/>
</dbReference>
<dbReference type="InterPro" id="IPR000109">
    <property type="entry name" value="POT_fam"/>
</dbReference>
<proteinExistence type="inferred from homology"/>
<dbReference type="GO" id="GO:0022857">
    <property type="term" value="F:transmembrane transporter activity"/>
    <property type="evidence" value="ECO:0007669"/>
    <property type="project" value="InterPro"/>
</dbReference>
<dbReference type="Gene3D" id="1.20.1250.20">
    <property type="entry name" value="MFS general substrate transporter like domains"/>
    <property type="match status" value="1"/>
</dbReference>
<keyword evidence="8" id="KW-1185">Reference proteome</keyword>
<comment type="subcellular location">
    <subcellularLocation>
        <location evidence="1">Membrane</location>
        <topology evidence="1">Multi-pass membrane protein</topology>
    </subcellularLocation>
</comment>
<feature type="transmembrane region" description="Helical" evidence="6">
    <location>
        <begin position="85"/>
        <end position="104"/>
    </location>
</feature>
<comment type="caution">
    <text evidence="7">The sequence shown here is derived from an EMBL/GenBank/DDBJ whole genome shotgun (WGS) entry which is preliminary data.</text>
</comment>
<gene>
    <name evidence="7" type="ORF">GOP47_0020138</name>
</gene>
<dbReference type="PANTHER" id="PTHR11654">
    <property type="entry name" value="OLIGOPEPTIDE TRANSPORTER-RELATED"/>
    <property type="match status" value="1"/>
</dbReference>
<feature type="transmembrane region" description="Helical" evidence="6">
    <location>
        <begin position="43"/>
        <end position="65"/>
    </location>
</feature>
<protein>
    <submittedName>
        <fullName evidence="7">Uncharacterized protein</fullName>
    </submittedName>
</protein>
<accession>A0A9D4UCE5</accession>
<name>A0A9D4UCE5_ADICA</name>
<keyword evidence="4 6" id="KW-1133">Transmembrane helix</keyword>
<keyword evidence="5 6" id="KW-0472">Membrane</keyword>
<keyword evidence="3 6" id="KW-0812">Transmembrane</keyword>
<comment type="similarity">
    <text evidence="2">Belongs to the major facilitator superfamily. Proton-dependent oligopeptide transporter (POT/PTR) (TC 2.A.17) family.</text>
</comment>
<dbReference type="SUPFAM" id="SSF103473">
    <property type="entry name" value="MFS general substrate transporter"/>
    <property type="match status" value="1"/>
</dbReference>
<reference evidence="7" key="1">
    <citation type="submission" date="2021-01" db="EMBL/GenBank/DDBJ databases">
        <title>Adiantum capillus-veneris genome.</title>
        <authorList>
            <person name="Fang Y."/>
            <person name="Liao Q."/>
        </authorList>
    </citation>
    <scope>NUCLEOTIDE SEQUENCE</scope>
    <source>
        <strain evidence="7">H3</strain>
        <tissue evidence="7">Leaf</tissue>
    </source>
</reference>
<evidence type="ECO:0000256" key="1">
    <source>
        <dbReference type="ARBA" id="ARBA00004141"/>
    </source>
</evidence>
<evidence type="ECO:0000256" key="5">
    <source>
        <dbReference type="ARBA" id="ARBA00023136"/>
    </source>
</evidence>
<feature type="transmembrane region" description="Helical" evidence="6">
    <location>
        <begin position="111"/>
        <end position="132"/>
    </location>
</feature>
<dbReference type="Pfam" id="PF00854">
    <property type="entry name" value="PTR2"/>
    <property type="match status" value="1"/>
</dbReference>
<dbReference type="Proteomes" id="UP000886520">
    <property type="component" value="Chromosome 19"/>
</dbReference>
<dbReference type="GO" id="GO:0016020">
    <property type="term" value="C:membrane"/>
    <property type="evidence" value="ECO:0007669"/>
    <property type="project" value="UniProtKB-SubCell"/>
</dbReference>
<feature type="transmembrane region" description="Helical" evidence="6">
    <location>
        <begin position="204"/>
        <end position="227"/>
    </location>
</feature>
<dbReference type="AlphaFoldDB" id="A0A9D4UCE5"/>
<evidence type="ECO:0000256" key="6">
    <source>
        <dbReference type="SAM" id="Phobius"/>
    </source>
</evidence>
<evidence type="ECO:0000313" key="7">
    <source>
        <dbReference type="EMBL" id="KAI5065443.1"/>
    </source>
</evidence>
<feature type="transmembrane region" description="Helical" evidence="6">
    <location>
        <begin position="176"/>
        <end position="198"/>
    </location>
</feature>
<organism evidence="7 8">
    <name type="scientific">Adiantum capillus-veneris</name>
    <name type="common">Maidenhair fern</name>
    <dbReference type="NCBI Taxonomy" id="13818"/>
    <lineage>
        <taxon>Eukaryota</taxon>
        <taxon>Viridiplantae</taxon>
        <taxon>Streptophyta</taxon>
        <taxon>Embryophyta</taxon>
        <taxon>Tracheophyta</taxon>
        <taxon>Polypodiopsida</taxon>
        <taxon>Polypodiidae</taxon>
        <taxon>Polypodiales</taxon>
        <taxon>Pteridineae</taxon>
        <taxon>Pteridaceae</taxon>
        <taxon>Vittarioideae</taxon>
        <taxon>Adiantum</taxon>
    </lineage>
</organism>
<dbReference type="OrthoDB" id="10408528at2759"/>
<evidence type="ECO:0000313" key="8">
    <source>
        <dbReference type="Proteomes" id="UP000886520"/>
    </source>
</evidence>
<sequence>MEEQKEGIRAALLNTQALDSLSLDWLGKPAGARQDLGGWKCGFCILGAVGLVYAVFFSVLSNLVVYLVRVLDYSNDVAAKTVTNLAGTAFLSSFIGALVSDAYLGRLWASIAFAFLSLLGFTLSSVAAQLIAEGIGGRIFFLTSQYIMVVAIGSTFPNMISLGADQLNSSVDKAKYFTLLPMIICVSQFFATTLMTYLDNLGMWVLGFWLCTGASGLALALIMAVAWTCRQCRASGNPIGRITQVLVVVSRNWNCVVPSDSSLLYEVDGDLSAIPGCRKLRHTSFLSFLDKAAIPIPAEQKDDVSAWRLCTVTQVEEVKCLIRILPVGVTSTCIAVVGAQLSTLFVEQASAMNMQVGGIFSAGVLDVGKEKAFHKEQHPCKSKACRLSWASWLWYWLQWPRPIALPLPIIVDLSFRSYGSSRKPCSSEFARCSLVTPLHSFSTMRFLTECVHLELRSSCSSLLEATTSALPLFPGPRIFLHGAGTPLGLRGT</sequence>
<feature type="transmembrane region" description="Helical" evidence="6">
    <location>
        <begin position="144"/>
        <end position="164"/>
    </location>
</feature>